<protein>
    <submittedName>
        <fullName evidence="1">Uncharacterized protein</fullName>
    </submittedName>
</protein>
<dbReference type="AlphaFoldDB" id="A0A6N8FQY3"/>
<reference evidence="1 2" key="1">
    <citation type="submission" date="2019-11" db="EMBL/GenBank/DDBJ databases">
        <authorList>
            <person name="Li X."/>
        </authorList>
    </citation>
    <scope>NUCLEOTIDE SEQUENCE [LARGE SCALE GENOMIC DNA]</scope>
    <source>
        <strain evidence="1 2">L9</strain>
    </source>
</reference>
<dbReference type="EMBL" id="WOCA01000024">
    <property type="protein sequence ID" value="MUK90559.1"/>
    <property type="molecule type" value="Genomic_DNA"/>
</dbReference>
<keyword evidence="2" id="KW-1185">Reference proteome</keyword>
<name>A0A6N8FQY3_9BACI</name>
<sequence length="67" mass="8603">MRPGRPLWIKHIQAIDKHLDKNEKWFQYPEKRMLEFEKRMDQWNGRFMKNMNVLEDWFDKFEKKMEE</sequence>
<proteinExistence type="predicted"/>
<accession>A0A6N8FQY3</accession>
<dbReference type="RefSeq" id="WP_155671469.1">
    <property type="nucleotide sequence ID" value="NZ_WOCA01000024.1"/>
</dbReference>
<gene>
    <name evidence="1" type="ORF">GMD78_19570</name>
</gene>
<organism evidence="1 2">
    <name type="scientific">Ornithinibacillus caprae</name>
    <dbReference type="NCBI Taxonomy" id="2678566"/>
    <lineage>
        <taxon>Bacteria</taxon>
        <taxon>Bacillati</taxon>
        <taxon>Bacillota</taxon>
        <taxon>Bacilli</taxon>
        <taxon>Bacillales</taxon>
        <taxon>Bacillaceae</taxon>
        <taxon>Ornithinibacillus</taxon>
    </lineage>
</organism>
<evidence type="ECO:0000313" key="1">
    <source>
        <dbReference type="EMBL" id="MUK90559.1"/>
    </source>
</evidence>
<dbReference type="Proteomes" id="UP000469125">
    <property type="component" value="Unassembled WGS sequence"/>
</dbReference>
<comment type="caution">
    <text evidence="1">The sequence shown here is derived from an EMBL/GenBank/DDBJ whole genome shotgun (WGS) entry which is preliminary data.</text>
</comment>
<evidence type="ECO:0000313" key="2">
    <source>
        <dbReference type="Proteomes" id="UP000469125"/>
    </source>
</evidence>